<evidence type="ECO:0000256" key="1">
    <source>
        <dbReference type="ARBA" id="ARBA00000427"/>
    </source>
</evidence>
<evidence type="ECO:0000256" key="3">
    <source>
        <dbReference type="ARBA" id="ARBA00012733"/>
    </source>
</evidence>
<dbReference type="CDD" id="cd15482">
    <property type="entry name" value="Sialidase_non-viral"/>
    <property type="match status" value="1"/>
</dbReference>
<dbReference type="PANTHER" id="PTHR10628">
    <property type="entry name" value="SIALIDASE"/>
    <property type="match status" value="1"/>
</dbReference>
<protein>
    <recommendedName>
        <fullName evidence="3">exo-alpha-sialidase</fullName>
        <ecNumber evidence="3">3.2.1.18</ecNumber>
    </recommendedName>
</protein>
<dbReference type="GO" id="GO:0009313">
    <property type="term" value="P:oligosaccharide catabolic process"/>
    <property type="evidence" value="ECO:0007669"/>
    <property type="project" value="TreeGrafter"/>
</dbReference>
<accession>A0A430K5S7</accession>
<gene>
    <name evidence="5" type="ORF">EHW67_04355</name>
</gene>
<dbReference type="InterPro" id="IPR011040">
    <property type="entry name" value="Sialidase"/>
</dbReference>
<sequence length="393" mass="43980">MNTIMIFTMNSTPLFRGRFFLFIAFVLLTFPLVSQVSGDKPGALELNYLFEAGTEEYACFRIPAIVTTNEGTLLAFAEGRKNGCSDTGSIDLVMKRSTDGGKSWSGLQVVWQDGENTCGNPAPVIDRTTGTIFLLSTWNLGEDHESEIIAQTSKDTRRVFLLKSTDEGLNWSEPKEITTDVKMPSWTWYATGPGSGIQLLGGPYKGRLVIACDHIEEVTKKYYSHIIYSDDHGETWRLGGSTPKDQVNECEVVELSDHSLMLNMRNYDRSKRSRQLAFSYDGGESWENMFHHQTLIEPICQASTLRVDYQGQPTIFFLNPADTQKRRNMTLRISMDDGKSWSVENQIFSGPSAYSDLTLVDKQNIGVLYEGGTQSAYQGIIWESVSLGELLGL</sequence>
<dbReference type="GO" id="GO:0006689">
    <property type="term" value="P:ganglioside catabolic process"/>
    <property type="evidence" value="ECO:0007669"/>
    <property type="project" value="TreeGrafter"/>
</dbReference>
<dbReference type="GO" id="GO:0004308">
    <property type="term" value="F:exo-alpha-sialidase activity"/>
    <property type="evidence" value="ECO:0007669"/>
    <property type="project" value="UniProtKB-EC"/>
</dbReference>
<dbReference type="InterPro" id="IPR036278">
    <property type="entry name" value="Sialidase_sf"/>
</dbReference>
<comment type="catalytic activity">
    <reaction evidence="1">
        <text>Hydrolysis of alpha-(2-&gt;3)-, alpha-(2-&gt;6)-, alpha-(2-&gt;8)- glycosidic linkages of terminal sialic acid residues in oligosaccharides, glycoproteins, glycolipids, colominic acid and synthetic substrates.</text>
        <dbReference type="EC" id="3.2.1.18"/>
    </reaction>
</comment>
<comment type="similarity">
    <text evidence="2">Belongs to the glycosyl hydrolase 33 family.</text>
</comment>
<dbReference type="AlphaFoldDB" id="A0A430K5S7"/>
<comment type="caution">
    <text evidence="5">The sequence shown here is derived from an EMBL/GenBank/DDBJ whole genome shotgun (WGS) entry which is preliminary data.</text>
</comment>
<keyword evidence="6" id="KW-1185">Reference proteome</keyword>
<dbReference type="Pfam" id="PF13088">
    <property type="entry name" value="BNR_2"/>
    <property type="match status" value="1"/>
</dbReference>
<organism evidence="5 6">
    <name type="scientific">Arenibacter aquaticus</name>
    <dbReference type="NCBI Taxonomy" id="2489054"/>
    <lineage>
        <taxon>Bacteria</taxon>
        <taxon>Pseudomonadati</taxon>
        <taxon>Bacteroidota</taxon>
        <taxon>Flavobacteriia</taxon>
        <taxon>Flavobacteriales</taxon>
        <taxon>Flavobacteriaceae</taxon>
        <taxon>Arenibacter</taxon>
    </lineage>
</organism>
<dbReference type="SUPFAM" id="SSF50939">
    <property type="entry name" value="Sialidases"/>
    <property type="match status" value="1"/>
</dbReference>
<feature type="domain" description="Sialidase" evidence="4">
    <location>
        <begin position="71"/>
        <end position="360"/>
    </location>
</feature>
<dbReference type="InterPro" id="IPR026856">
    <property type="entry name" value="Sialidase_fam"/>
</dbReference>
<evidence type="ECO:0000259" key="4">
    <source>
        <dbReference type="Pfam" id="PF13088"/>
    </source>
</evidence>
<evidence type="ECO:0000313" key="6">
    <source>
        <dbReference type="Proteomes" id="UP000267585"/>
    </source>
</evidence>
<dbReference type="EMBL" id="RQPJ01000002">
    <property type="protein sequence ID" value="RTE54402.1"/>
    <property type="molecule type" value="Genomic_DNA"/>
</dbReference>
<dbReference type="GO" id="GO:0016020">
    <property type="term" value="C:membrane"/>
    <property type="evidence" value="ECO:0007669"/>
    <property type="project" value="TreeGrafter"/>
</dbReference>
<dbReference type="GO" id="GO:0005737">
    <property type="term" value="C:cytoplasm"/>
    <property type="evidence" value="ECO:0007669"/>
    <property type="project" value="TreeGrafter"/>
</dbReference>
<dbReference type="OrthoDB" id="7294637at2"/>
<name>A0A430K5S7_9FLAO</name>
<reference evidence="5 6" key="1">
    <citation type="submission" date="2018-11" db="EMBL/GenBank/DDBJ databases">
        <title>Arenibacter aquaticus sp.nov., a marine bacterium isolated from surface seawater in the South China Sea.</title>
        <authorList>
            <person name="Guo J."/>
            <person name="Sun J."/>
        </authorList>
    </citation>
    <scope>NUCLEOTIDE SEQUENCE [LARGE SCALE GENOMIC DNA]</scope>
    <source>
        <strain evidence="5 6">GUO666</strain>
    </source>
</reference>
<dbReference type="PANTHER" id="PTHR10628:SF30">
    <property type="entry name" value="EXO-ALPHA-SIALIDASE"/>
    <property type="match status" value="1"/>
</dbReference>
<evidence type="ECO:0000256" key="2">
    <source>
        <dbReference type="ARBA" id="ARBA00009348"/>
    </source>
</evidence>
<dbReference type="Proteomes" id="UP000267585">
    <property type="component" value="Unassembled WGS sequence"/>
</dbReference>
<proteinExistence type="inferred from homology"/>
<evidence type="ECO:0000313" key="5">
    <source>
        <dbReference type="EMBL" id="RTE54402.1"/>
    </source>
</evidence>
<dbReference type="RefSeq" id="WP_126161135.1">
    <property type="nucleotide sequence ID" value="NZ_RQPJ01000002.1"/>
</dbReference>
<dbReference type="EC" id="3.2.1.18" evidence="3"/>
<dbReference type="Gene3D" id="2.120.10.10">
    <property type="match status" value="1"/>
</dbReference>